<evidence type="ECO:0000256" key="5">
    <source>
        <dbReference type="ARBA" id="ARBA00022989"/>
    </source>
</evidence>
<feature type="transmembrane region" description="Helical" evidence="10">
    <location>
        <begin position="401"/>
        <end position="422"/>
    </location>
</feature>
<feature type="compositionally biased region" description="Gly residues" evidence="9">
    <location>
        <begin position="459"/>
        <end position="474"/>
    </location>
</feature>
<reference evidence="11 12" key="1">
    <citation type="journal article" date="2013" name="Proc. Natl. Acad. Sci. U.S.A.">
        <title>Fine-scale variation in meiotic recombination in Mimulus inferred from population shotgun sequencing.</title>
        <authorList>
            <person name="Hellsten U."/>
            <person name="Wright K.M."/>
            <person name="Jenkins J."/>
            <person name="Shu S."/>
            <person name="Yuan Y."/>
            <person name="Wessler S.R."/>
            <person name="Schmutz J."/>
            <person name="Willis J.H."/>
            <person name="Rokhsar D.S."/>
        </authorList>
    </citation>
    <scope>NUCLEOTIDE SEQUENCE [LARGE SCALE GENOMIC DNA]</scope>
    <source>
        <strain evidence="12">cv. DUN x IM62</strain>
    </source>
</reference>
<keyword evidence="7 8" id="KW-0568">Pathogenesis-related protein</keyword>
<dbReference type="Pfam" id="PF03094">
    <property type="entry name" value="Mlo"/>
    <property type="match status" value="1"/>
</dbReference>
<feature type="transmembrane region" description="Helical" evidence="10">
    <location>
        <begin position="299"/>
        <end position="317"/>
    </location>
</feature>
<evidence type="ECO:0000256" key="8">
    <source>
        <dbReference type="RuleBase" id="RU280816"/>
    </source>
</evidence>
<dbReference type="GO" id="GO:0006952">
    <property type="term" value="P:defense response"/>
    <property type="evidence" value="ECO:0007669"/>
    <property type="project" value="UniProtKB-KW"/>
</dbReference>
<dbReference type="PANTHER" id="PTHR31942:SF74">
    <property type="entry name" value="MLO-LIKE PROTEIN 15"/>
    <property type="match status" value="1"/>
</dbReference>
<comment type="subcellular location">
    <subcellularLocation>
        <location evidence="1 8">Membrane</location>
        <topology evidence="1 8">Multi-pass membrane protein</topology>
    </subcellularLocation>
</comment>
<dbReference type="Proteomes" id="UP000030748">
    <property type="component" value="Unassembled WGS sequence"/>
</dbReference>
<feature type="transmembrane region" description="Helical" evidence="10">
    <location>
        <begin position="124"/>
        <end position="143"/>
    </location>
</feature>
<evidence type="ECO:0000313" key="11">
    <source>
        <dbReference type="EMBL" id="EYU29404.1"/>
    </source>
</evidence>
<keyword evidence="8" id="KW-0112">Calmodulin-binding</keyword>
<evidence type="ECO:0000256" key="7">
    <source>
        <dbReference type="ARBA" id="ARBA00023265"/>
    </source>
</evidence>
<feature type="transmembrane region" description="Helical" evidence="10">
    <location>
        <begin position="358"/>
        <end position="381"/>
    </location>
</feature>
<dbReference type="eggNOG" id="KOG0017">
    <property type="taxonomic scope" value="Eukaryota"/>
</dbReference>
<dbReference type="InterPro" id="IPR004326">
    <property type="entry name" value="Mlo"/>
</dbReference>
<proteinExistence type="inferred from homology"/>
<evidence type="ECO:0000256" key="1">
    <source>
        <dbReference type="ARBA" id="ARBA00004141"/>
    </source>
</evidence>
<keyword evidence="4 8" id="KW-0611">Plant defense</keyword>
<evidence type="ECO:0000256" key="3">
    <source>
        <dbReference type="ARBA" id="ARBA00022692"/>
    </source>
</evidence>
<evidence type="ECO:0000256" key="2">
    <source>
        <dbReference type="ARBA" id="ARBA00006574"/>
    </source>
</evidence>
<gene>
    <name evidence="8" type="primary">MLO</name>
    <name evidence="11" type="ORF">MIMGU_mgv1a004805mg</name>
</gene>
<evidence type="ECO:0000256" key="10">
    <source>
        <dbReference type="SAM" id="Phobius"/>
    </source>
</evidence>
<keyword evidence="6 8" id="KW-0472">Membrane</keyword>
<comment type="function">
    <text evidence="8">May be involved in modulation of pathogen defense and leaf cell death.</text>
</comment>
<feature type="transmembrane region" description="Helical" evidence="10">
    <location>
        <begin position="149"/>
        <end position="170"/>
    </location>
</feature>
<keyword evidence="5 8" id="KW-1133">Transmembrane helix</keyword>
<dbReference type="PANTHER" id="PTHR31942">
    <property type="entry name" value="MLO-LIKE PROTEIN 1"/>
    <property type="match status" value="1"/>
</dbReference>
<accession>A0A022QP77</accession>
<dbReference type="GO" id="GO:0005516">
    <property type="term" value="F:calmodulin binding"/>
    <property type="evidence" value="ECO:0007669"/>
    <property type="project" value="UniProtKB-KW"/>
</dbReference>
<dbReference type="EMBL" id="KI631232">
    <property type="protein sequence ID" value="EYU29404.1"/>
    <property type="molecule type" value="Genomic_DNA"/>
</dbReference>
<keyword evidence="12" id="KW-1185">Reference proteome</keyword>
<dbReference type="STRING" id="4155.A0A022QP77"/>
<feature type="transmembrane region" description="Helical" evidence="10">
    <location>
        <begin position="17"/>
        <end position="37"/>
    </location>
</feature>
<dbReference type="AlphaFoldDB" id="A0A022QP77"/>
<sequence>MAGGGGEGVSLEYTPTWVVALVCTVIVAISLAAERVLHYAGKFLMNKKQGPLFEALLKIKEELMLLGFISLLLTVFQNRISTICIPKHLTNHWLPCNNSLPNHDDNDDHGKSTAGGGGGPSTNITYYNVGFILLKGMAALLSLKALHDLHIFIFVLAVVHVVYSALTILFGTLKIRQWKQWEDSIQKKEEQDPEKGHEKVTHVHQHDFIKARFRVCGKDSALLTWVHSFLKQFYGSVNESDYTTLRRGFITNHYRDNPKFNFYKYMSRAFETDFRKVVGISWYLWIVVVVFLVLNVHGWHAYFWIAFLPLILLLIVGTKLEHIITELAQEVAQRHVAVTGELVVKPSDHHFWFRKPRLVLILIHILLFQNSFEIAIFFWMLVMYGFNSCIMGQVGYIIPRLVIGVLVQFVCSYSTLPLYAIVTQMGSSFNRAIFGEDIQVKLTGWAQKVKKNKPNRKTVGGGGSSGGGGGGEGSGSNQVSDKEPPSPLPPAAIGQQSATESTIESDDRK</sequence>
<feature type="region of interest" description="Disordered" evidence="9">
    <location>
        <begin position="453"/>
        <end position="509"/>
    </location>
</feature>
<keyword evidence="3 8" id="KW-0812">Transmembrane</keyword>
<organism evidence="11 12">
    <name type="scientific">Erythranthe guttata</name>
    <name type="common">Yellow monkey flower</name>
    <name type="synonym">Mimulus guttatus</name>
    <dbReference type="NCBI Taxonomy" id="4155"/>
    <lineage>
        <taxon>Eukaryota</taxon>
        <taxon>Viridiplantae</taxon>
        <taxon>Streptophyta</taxon>
        <taxon>Embryophyta</taxon>
        <taxon>Tracheophyta</taxon>
        <taxon>Spermatophyta</taxon>
        <taxon>Magnoliopsida</taxon>
        <taxon>eudicotyledons</taxon>
        <taxon>Gunneridae</taxon>
        <taxon>Pentapetalae</taxon>
        <taxon>asterids</taxon>
        <taxon>lamiids</taxon>
        <taxon>Lamiales</taxon>
        <taxon>Phrymaceae</taxon>
        <taxon>Erythranthe</taxon>
    </lineage>
</organism>
<dbReference type="GO" id="GO:0016020">
    <property type="term" value="C:membrane"/>
    <property type="evidence" value="ECO:0007669"/>
    <property type="project" value="UniProtKB-SubCell"/>
</dbReference>
<comment type="similarity">
    <text evidence="2 8">Belongs to the MLO family.</text>
</comment>
<evidence type="ECO:0000256" key="9">
    <source>
        <dbReference type="SAM" id="MobiDB-lite"/>
    </source>
</evidence>
<feature type="transmembrane region" description="Helical" evidence="10">
    <location>
        <begin position="274"/>
        <end position="293"/>
    </location>
</feature>
<evidence type="ECO:0000256" key="4">
    <source>
        <dbReference type="ARBA" id="ARBA00022821"/>
    </source>
</evidence>
<evidence type="ECO:0000256" key="6">
    <source>
        <dbReference type="ARBA" id="ARBA00023136"/>
    </source>
</evidence>
<name>A0A022QP77_ERYGU</name>
<comment type="domain">
    <text evidence="8">The C-terminus contains a calmodulin-binding domain, which binds calmodulin in a calcium-dependent fashion.</text>
</comment>
<protein>
    <recommendedName>
        <fullName evidence="8">MLO-like protein</fullName>
    </recommendedName>
</protein>
<evidence type="ECO:0000313" key="12">
    <source>
        <dbReference type="Proteomes" id="UP000030748"/>
    </source>
</evidence>